<dbReference type="InterPro" id="IPR036286">
    <property type="entry name" value="LexA/Signal_pep-like_sf"/>
</dbReference>
<protein>
    <recommendedName>
        <fullName evidence="5">Signal peptidase I</fullName>
        <ecNumber evidence="5">3.4.21.89</ecNumber>
    </recommendedName>
</protein>
<gene>
    <name evidence="8" type="ORF">SAMN02910265_01890</name>
</gene>
<accession>A0A1H6JZ54</accession>
<evidence type="ECO:0000313" key="9">
    <source>
        <dbReference type="Proteomes" id="UP000183190"/>
    </source>
</evidence>
<comment type="subcellular location">
    <subcellularLocation>
        <location evidence="1">Membrane</location>
    </subcellularLocation>
</comment>
<dbReference type="GO" id="GO:0009003">
    <property type="term" value="F:signal peptidase activity"/>
    <property type="evidence" value="ECO:0007669"/>
    <property type="project" value="UniProtKB-EC"/>
</dbReference>
<evidence type="ECO:0000256" key="2">
    <source>
        <dbReference type="ARBA" id="ARBA00022692"/>
    </source>
</evidence>
<evidence type="ECO:0000313" key="8">
    <source>
        <dbReference type="EMBL" id="SEH64431.1"/>
    </source>
</evidence>
<evidence type="ECO:0000256" key="6">
    <source>
        <dbReference type="SAM" id="Phobius"/>
    </source>
</evidence>
<organism evidence="8 9">
    <name type="scientific">Ruminococcus flavefaciens</name>
    <dbReference type="NCBI Taxonomy" id="1265"/>
    <lineage>
        <taxon>Bacteria</taxon>
        <taxon>Bacillati</taxon>
        <taxon>Bacillota</taxon>
        <taxon>Clostridia</taxon>
        <taxon>Eubacteriales</taxon>
        <taxon>Oscillospiraceae</taxon>
        <taxon>Ruminococcus</taxon>
    </lineage>
</organism>
<keyword evidence="4 6" id="KW-0472">Membrane</keyword>
<dbReference type="InterPro" id="IPR001733">
    <property type="entry name" value="Peptidase_S26B"/>
</dbReference>
<dbReference type="RefSeq" id="WP_074716750.1">
    <property type="nucleotide sequence ID" value="NZ_FNWV01000006.1"/>
</dbReference>
<sequence>MARKIFDKVYKILSTIVITIGVILVITYLCGIRLYHVKSGSMGELLPVGSVCFVSTYSKYENIKTGDVISFKVDDDMLVTHRAVRITDVGIYTKGDANNTEDPDAVTKKNYIGKTIFALPHVGDMFIFFRTTVGKVSIVAALILLLIMGRIYKMNDTEEKGEINR</sequence>
<dbReference type="GO" id="GO:0016020">
    <property type="term" value="C:membrane"/>
    <property type="evidence" value="ECO:0007669"/>
    <property type="project" value="UniProtKB-SubCell"/>
</dbReference>
<dbReference type="InterPro" id="IPR019533">
    <property type="entry name" value="Peptidase_S26"/>
</dbReference>
<proteinExistence type="predicted"/>
<dbReference type="NCBIfam" id="TIGR02228">
    <property type="entry name" value="sigpep_I_arch"/>
    <property type="match status" value="1"/>
</dbReference>
<feature type="domain" description="Peptidase S26" evidence="7">
    <location>
        <begin position="12"/>
        <end position="98"/>
    </location>
</feature>
<evidence type="ECO:0000256" key="5">
    <source>
        <dbReference type="NCBIfam" id="TIGR02228"/>
    </source>
</evidence>
<keyword evidence="3 6" id="KW-1133">Transmembrane helix</keyword>
<reference evidence="8 9" key="1">
    <citation type="submission" date="2016-10" db="EMBL/GenBank/DDBJ databases">
        <authorList>
            <person name="de Groot N.N."/>
        </authorList>
    </citation>
    <scope>NUCLEOTIDE SEQUENCE [LARGE SCALE GENOMIC DNA]</scope>
    <source>
        <strain evidence="8 9">YAD2003</strain>
    </source>
</reference>
<dbReference type="AlphaFoldDB" id="A0A1H6JZ54"/>
<dbReference type="EC" id="3.4.21.89" evidence="5"/>
<dbReference type="GO" id="GO:0004252">
    <property type="term" value="F:serine-type endopeptidase activity"/>
    <property type="evidence" value="ECO:0007669"/>
    <property type="project" value="UniProtKB-UniRule"/>
</dbReference>
<dbReference type="OrthoDB" id="1766940at2"/>
<dbReference type="CDD" id="cd06462">
    <property type="entry name" value="Peptidase_S24_S26"/>
    <property type="match status" value="1"/>
</dbReference>
<feature type="transmembrane region" description="Helical" evidence="6">
    <location>
        <begin position="12"/>
        <end position="35"/>
    </location>
</feature>
<dbReference type="Pfam" id="PF10502">
    <property type="entry name" value="Peptidase_S26"/>
    <property type="match status" value="1"/>
</dbReference>
<feature type="transmembrane region" description="Helical" evidence="6">
    <location>
        <begin position="127"/>
        <end position="147"/>
    </location>
</feature>
<evidence type="ECO:0000259" key="7">
    <source>
        <dbReference type="Pfam" id="PF10502"/>
    </source>
</evidence>
<evidence type="ECO:0000256" key="4">
    <source>
        <dbReference type="ARBA" id="ARBA00023136"/>
    </source>
</evidence>
<dbReference type="EMBL" id="FNWV01000006">
    <property type="protein sequence ID" value="SEH64431.1"/>
    <property type="molecule type" value="Genomic_DNA"/>
</dbReference>
<dbReference type="SUPFAM" id="SSF51306">
    <property type="entry name" value="LexA/Signal peptidase"/>
    <property type="match status" value="1"/>
</dbReference>
<keyword evidence="2 6" id="KW-0812">Transmembrane</keyword>
<dbReference type="Proteomes" id="UP000183190">
    <property type="component" value="Unassembled WGS sequence"/>
</dbReference>
<name>A0A1H6JZ54_RUMFL</name>
<evidence type="ECO:0000256" key="3">
    <source>
        <dbReference type="ARBA" id="ARBA00022989"/>
    </source>
</evidence>
<evidence type="ECO:0000256" key="1">
    <source>
        <dbReference type="ARBA" id="ARBA00004370"/>
    </source>
</evidence>
<dbReference type="GO" id="GO:0006465">
    <property type="term" value="P:signal peptide processing"/>
    <property type="evidence" value="ECO:0007669"/>
    <property type="project" value="UniProtKB-UniRule"/>
</dbReference>